<name>A0A2G5V949_9PELO</name>
<evidence type="ECO:0000313" key="2">
    <source>
        <dbReference type="EMBL" id="PIC48237.1"/>
    </source>
</evidence>
<comment type="caution">
    <text evidence="2">The sequence shown here is derived from an EMBL/GenBank/DDBJ whole genome shotgun (WGS) entry which is preliminary data.</text>
</comment>
<evidence type="ECO:0000256" key="1">
    <source>
        <dbReference type="SAM" id="Coils"/>
    </source>
</evidence>
<organism evidence="2 3">
    <name type="scientific">Caenorhabditis nigoni</name>
    <dbReference type="NCBI Taxonomy" id="1611254"/>
    <lineage>
        <taxon>Eukaryota</taxon>
        <taxon>Metazoa</taxon>
        <taxon>Ecdysozoa</taxon>
        <taxon>Nematoda</taxon>
        <taxon>Chromadorea</taxon>
        <taxon>Rhabditida</taxon>
        <taxon>Rhabditina</taxon>
        <taxon>Rhabditomorpha</taxon>
        <taxon>Rhabditoidea</taxon>
        <taxon>Rhabditidae</taxon>
        <taxon>Peloderinae</taxon>
        <taxon>Caenorhabditis</taxon>
    </lineage>
</organism>
<feature type="coiled-coil region" evidence="1">
    <location>
        <begin position="70"/>
        <end position="104"/>
    </location>
</feature>
<feature type="coiled-coil region" evidence="1">
    <location>
        <begin position="131"/>
        <end position="158"/>
    </location>
</feature>
<gene>
    <name evidence="2" type="primary">Cnig_chr_II.g7292</name>
    <name evidence="2" type="ORF">B9Z55_007292</name>
</gene>
<sequence length="160" mass="18370">MAAPPPNQIIGVWVPVPVNKALDEVGHLRSQVDAYARELWRTQGEVNGLNAQRVHDNQLIAHLNQQLQNQQRTTQELFAARQEINRLQLEYDRLRSQRDVTQASQLESLKQELDDEKRRHGAHMHIFMNGITSSHKEIEELKAKNKELEERLAKAGADGK</sequence>
<evidence type="ECO:0000313" key="3">
    <source>
        <dbReference type="Proteomes" id="UP000230233"/>
    </source>
</evidence>
<dbReference type="Gene3D" id="1.10.287.1490">
    <property type="match status" value="1"/>
</dbReference>
<accession>A0A2G5V949</accession>
<keyword evidence="3" id="KW-1185">Reference proteome</keyword>
<reference evidence="3" key="1">
    <citation type="submission" date="2017-10" db="EMBL/GenBank/DDBJ databases">
        <title>Rapid genome shrinkage in a self-fertile nematode reveals novel sperm competition proteins.</title>
        <authorList>
            <person name="Yin D."/>
            <person name="Schwarz E.M."/>
            <person name="Thomas C.G."/>
            <person name="Felde R.L."/>
            <person name="Korf I.F."/>
            <person name="Cutter A.D."/>
            <person name="Schartner C.M."/>
            <person name="Ralston E.J."/>
            <person name="Meyer B.J."/>
            <person name="Haag E.S."/>
        </authorList>
    </citation>
    <scope>NUCLEOTIDE SEQUENCE [LARGE SCALE GENOMIC DNA]</scope>
    <source>
        <strain evidence="3">JU1422</strain>
    </source>
</reference>
<dbReference type="AlphaFoldDB" id="A0A2G5V949"/>
<dbReference type="Proteomes" id="UP000230233">
    <property type="component" value="Chromosome II"/>
</dbReference>
<dbReference type="OrthoDB" id="5894255at2759"/>
<keyword evidence="1" id="KW-0175">Coiled coil</keyword>
<dbReference type="EMBL" id="PDUG01000002">
    <property type="protein sequence ID" value="PIC48237.1"/>
    <property type="molecule type" value="Genomic_DNA"/>
</dbReference>
<proteinExistence type="predicted"/>
<protein>
    <submittedName>
        <fullName evidence="2">Uncharacterized protein</fullName>
    </submittedName>
</protein>